<dbReference type="EMBL" id="VYGV01000006">
    <property type="protein sequence ID" value="NWF45398.1"/>
    <property type="molecule type" value="Genomic_DNA"/>
</dbReference>
<evidence type="ECO:0000313" key="2">
    <source>
        <dbReference type="Proteomes" id="UP000545507"/>
    </source>
</evidence>
<dbReference type="RefSeq" id="WP_177135246.1">
    <property type="nucleotide sequence ID" value="NZ_VYGV01000006.1"/>
</dbReference>
<keyword evidence="2" id="KW-1185">Reference proteome</keyword>
<dbReference type="Gene3D" id="3.90.1530.10">
    <property type="entry name" value="Conserved hypothetical protein from pyrococcus furiosus pfu- 392566-001, ParB domain"/>
    <property type="match status" value="1"/>
</dbReference>
<dbReference type="AlphaFoldDB" id="A0A7Y8GVX6"/>
<sequence length="116" mass="13580">MKIKPWIEPKDQMSHIGRHQWSVPRLFELSKDLPVMEVPLAHLNVWHNYNKLTMRELVMHIKAIEAADLAMPIILDEDGEIMDGRHRIMKCMWKGLPTIKAVRFDENPSPCRVDEA</sequence>
<evidence type="ECO:0008006" key="3">
    <source>
        <dbReference type="Google" id="ProtNLM"/>
    </source>
</evidence>
<reference evidence="1 2" key="1">
    <citation type="submission" date="2019-09" db="EMBL/GenBank/DDBJ databases">
        <title>Hydrogenophaga aromatica sp. nov., isolated from a para-xylene-degrading enrichment culture.</title>
        <authorList>
            <person name="Tancsics A."/>
            <person name="Banerjee S."/>
        </authorList>
    </citation>
    <scope>NUCLEOTIDE SEQUENCE [LARGE SCALE GENOMIC DNA]</scope>
    <source>
        <strain evidence="1 2">D2P1</strain>
    </source>
</reference>
<gene>
    <name evidence="1" type="ORF">F3K02_09080</name>
</gene>
<comment type="caution">
    <text evidence="1">The sequence shown here is derived from an EMBL/GenBank/DDBJ whole genome shotgun (WGS) entry which is preliminary data.</text>
</comment>
<protein>
    <recommendedName>
        <fullName evidence="3">ParB/Sulfiredoxin domain-containing protein</fullName>
    </recommendedName>
</protein>
<evidence type="ECO:0000313" key="1">
    <source>
        <dbReference type="EMBL" id="NWF45398.1"/>
    </source>
</evidence>
<name>A0A7Y8GVX6_9BURK</name>
<proteinExistence type="predicted"/>
<dbReference type="InterPro" id="IPR036086">
    <property type="entry name" value="ParB/Sulfiredoxin_sf"/>
</dbReference>
<accession>A0A7Y8GVX6</accession>
<dbReference type="Proteomes" id="UP000545507">
    <property type="component" value="Unassembled WGS sequence"/>
</dbReference>
<dbReference type="SUPFAM" id="SSF110849">
    <property type="entry name" value="ParB/Sulfiredoxin"/>
    <property type="match status" value="1"/>
</dbReference>
<organism evidence="1 2">
    <name type="scientific">Hydrogenophaga aromaticivorans</name>
    <dbReference type="NCBI Taxonomy" id="2610898"/>
    <lineage>
        <taxon>Bacteria</taxon>
        <taxon>Pseudomonadati</taxon>
        <taxon>Pseudomonadota</taxon>
        <taxon>Betaproteobacteria</taxon>
        <taxon>Burkholderiales</taxon>
        <taxon>Comamonadaceae</taxon>
        <taxon>Hydrogenophaga</taxon>
    </lineage>
</organism>